<dbReference type="Proteomes" id="UP000298416">
    <property type="component" value="Unassembled WGS sequence"/>
</dbReference>
<protein>
    <recommendedName>
        <fullName evidence="3">RNase H type-1 domain-containing protein</fullName>
    </recommendedName>
</protein>
<keyword evidence="2" id="KW-1185">Reference proteome</keyword>
<proteinExistence type="predicted"/>
<accession>A0A8X9AAG9</accession>
<evidence type="ECO:0000313" key="1">
    <source>
        <dbReference type="EMBL" id="KAG6433541.1"/>
    </source>
</evidence>
<comment type="caution">
    <text evidence="1">The sequence shown here is derived from an EMBL/GenBank/DDBJ whole genome shotgun (WGS) entry which is preliminary data.</text>
</comment>
<dbReference type="PANTHER" id="PTHR47723">
    <property type="entry name" value="OS05G0353850 PROTEIN"/>
    <property type="match status" value="1"/>
</dbReference>
<dbReference type="PANTHER" id="PTHR47723:SF19">
    <property type="entry name" value="POLYNUCLEOTIDYL TRANSFERASE, RIBONUCLEASE H-LIKE SUPERFAMILY PROTEIN"/>
    <property type="match status" value="1"/>
</dbReference>
<reference evidence="1" key="2">
    <citation type="submission" date="2020-08" db="EMBL/GenBank/DDBJ databases">
        <title>Plant Genome Project.</title>
        <authorList>
            <person name="Zhang R.-G."/>
        </authorList>
    </citation>
    <scope>NUCLEOTIDE SEQUENCE</scope>
    <source>
        <strain evidence="1">Huo1</strain>
        <tissue evidence="1">Leaf</tissue>
    </source>
</reference>
<evidence type="ECO:0000313" key="2">
    <source>
        <dbReference type="Proteomes" id="UP000298416"/>
    </source>
</evidence>
<dbReference type="AlphaFoldDB" id="A0A8X9AAG9"/>
<reference evidence="1" key="1">
    <citation type="submission" date="2018-01" db="EMBL/GenBank/DDBJ databases">
        <authorList>
            <person name="Mao J.F."/>
        </authorList>
    </citation>
    <scope>NUCLEOTIDE SEQUENCE</scope>
    <source>
        <strain evidence="1">Huo1</strain>
        <tissue evidence="1">Leaf</tissue>
    </source>
</reference>
<organism evidence="1">
    <name type="scientific">Salvia splendens</name>
    <name type="common">Scarlet sage</name>
    <dbReference type="NCBI Taxonomy" id="180675"/>
    <lineage>
        <taxon>Eukaryota</taxon>
        <taxon>Viridiplantae</taxon>
        <taxon>Streptophyta</taxon>
        <taxon>Embryophyta</taxon>
        <taxon>Tracheophyta</taxon>
        <taxon>Spermatophyta</taxon>
        <taxon>Magnoliopsida</taxon>
        <taxon>eudicotyledons</taxon>
        <taxon>Gunneridae</taxon>
        <taxon>Pentapetalae</taxon>
        <taxon>asterids</taxon>
        <taxon>lamiids</taxon>
        <taxon>Lamiales</taxon>
        <taxon>Lamiaceae</taxon>
        <taxon>Nepetoideae</taxon>
        <taxon>Mentheae</taxon>
        <taxon>Salviinae</taxon>
        <taxon>Salvia</taxon>
        <taxon>Salvia subgen. Calosphace</taxon>
        <taxon>core Calosphace</taxon>
    </lineage>
</organism>
<sequence length="229" mass="25621">MQPRGEITSFESKRFLEGRTWNENLVQSLLVPLEVPSEVAADIVKTPFDSGAKDTLRWKPSPHGNFTTGSAWELCRDRDPPTTQIVFNPAKQHLQHLITSGKLRKEHWTGCEIGEGLDTSVWKEKPRKQVKLIRCIPPDTGWIKLNIEGSWCSTGAGAGGILRDDTDSLIWGFRAKIIASSRRDAILQAVCLGRRAAHSCHCLEAEWPEYSSPVPASVQYQKLTDFGRT</sequence>
<gene>
    <name evidence="1" type="ORF">SASPL_105155</name>
</gene>
<dbReference type="InterPro" id="IPR053151">
    <property type="entry name" value="RNase_H-like"/>
</dbReference>
<dbReference type="EMBL" id="PNBA02000002">
    <property type="protein sequence ID" value="KAG6433541.1"/>
    <property type="molecule type" value="Genomic_DNA"/>
</dbReference>
<name>A0A8X9AAG9_SALSN</name>
<evidence type="ECO:0008006" key="3">
    <source>
        <dbReference type="Google" id="ProtNLM"/>
    </source>
</evidence>